<gene>
    <name evidence="1" type="ORF">FSB_LOCUS2005</name>
</gene>
<name>A0A2N9EH84_FAGSY</name>
<dbReference type="AlphaFoldDB" id="A0A2N9EH84"/>
<proteinExistence type="predicted"/>
<accession>A0A2N9EH84</accession>
<reference evidence="1" key="1">
    <citation type="submission" date="2018-02" db="EMBL/GenBank/DDBJ databases">
        <authorList>
            <person name="Cohen D.B."/>
            <person name="Kent A.D."/>
        </authorList>
    </citation>
    <scope>NUCLEOTIDE SEQUENCE</scope>
</reference>
<sequence>MEEYSIKMDAHSAPLSLWRVASLPLEGCSLLITEGLEFEILSWKELESCGCSKFTERHVSPYDWSKMGQACIDGLLSPKLQTRPLSLPDG</sequence>
<dbReference type="EMBL" id="OIVN01000092">
    <property type="protein sequence ID" value="SPC74123.1"/>
    <property type="molecule type" value="Genomic_DNA"/>
</dbReference>
<organism evidence="1">
    <name type="scientific">Fagus sylvatica</name>
    <name type="common">Beechnut</name>
    <dbReference type="NCBI Taxonomy" id="28930"/>
    <lineage>
        <taxon>Eukaryota</taxon>
        <taxon>Viridiplantae</taxon>
        <taxon>Streptophyta</taxon>
        <taxon>Embryophyta</taxon>
        <taxon>Tracheophyta</taxon>
        <taxon>Spermatophyta</taxon>
        <taxon>Magnoliopsida</taxon>
        <taxon>eudicotyledons</taxon>
        <taxon>Gunneridae</taxon>
        <taxon>Pentapetalae</taxon>
        <taxon>rosids</taxon>
        <taxon>fabids</taxon>
        <taxon>Fagales</taxon>
        <taxon>Fagaceae</taxon>
        <taxon>Fagus</taxon>
    </lineage>
</organism>
<protein>
    <submittedName>
        <fullName evidence="1">Uncharacterized protein</fullName>
    </submittedName>
</protein>
<evidence type="ECO:0000313" key="1">
    <source>
        <dbReference type="EMBL" id="SPC74123.1"/>
    </source>
</evidence>